<evidence type="ECO:0000256" key="6">
    <source>
        <dbReference type="ARBA" id="ARBA00023242"/>
    </source>
</evidence>
<evidence type="ECO:0000256" key="5">
    <source>
        <dbReference type="ARBA" id="ARBA00023163"/>
    </source>
</evidence>
<comment type="subcellular location">
    <subcellularLocation>
        <location evidence="1">Nucleus</location>
    </subcellularLocation>
</comment>
<dbReference type="InterPro" id="IPR010997">
    <property type="entry name" value="HRDC-like_sf"/>
</dbReference>
<keyword evidence="4" id="KW-0240">DNA-directed RNA polymerase</keyword>
<dbReference type="SUPFAM" id="SSF47819">
    <property type="entry name" value="HRDC-like"/>
    <property type="match status" value="1"/>
</dbReference>
<evidence type="ECO:0000256" key="1">
    <source>
        <dbReference type="ARBA" id="ARBA00004123"/>
    </source>
</evidence>
<reference evidence="9 10" key="1">
    <citation type="submission" date="2024-01" db="EMBL/GenBank/DDBJ databases">
        <title>Comparative genomics of Cryptococcus and Kwoniella reveals pathogenesis evolution and contrasting modes of karyotype evolution via chromosome fusion or intercentromeric recombination.</title>
        <authorList>
            <person name="Coelho M.A."/>
            <person name="David-Palma M."/>
            <person name="Shea T."/>
            <person name="Bowers K."/>
            <person name="McGinley-Smith S."/>
            <person name="Mohammad A.W."/>
            <person name="Gnirke A."/>
            <person name="Yurkov A.M."/>
            <person name="Nowrousian M."/>
            <person name="Sun S."/>
            <person name="Cuomo C.A."/>
            <person name="Heitman J."/>
        </authorList>
    </citation>
    <scope>NUCLEOTIDE SEQUENCE [LARGE SCALE GENOMIC DNA]</scope>
    <source>
        <strain evidence="9 10">CBS 6074</strain>
    </source>
</reference>
<dbReference type="InterPro" id="IPR005574">
    <property type="entry name" value="Rpb4/RPC9"/>
</dbReference>
<dbReference type="GO" id="GO:0005666">
    <property type="term" value="C:RNA polymerase III complex"/>
    <property type="evidence" value="ECO:0007669"/>
    <property type="project" value="InterPro"/>
</dbReference>
<dbReference type="Proteomes" id="UP001355207">
    <property type="component" value="Chromosome 1"/>
</dbReference>
<feature type="region of interest" description="Disordered" evidence="7">
    <location>
        <begin position="232"/>
        <end position="251"/>
    </location>
</feature>
<dbReference type="GO" id="GO:0000166">
    <property type="term" value="F:nucleotide binding"/>
    <property type="evidence" value="ECO:0007669"/>
    <property type="project" value="InterPro"/>
</dbReference>
<feature type="compositionally biased region" description="Acidic residues" evidence="7">
    <location>
        <begin position="240"/>
        <end position="251"/>
    </location>
</feature>
<keyword evidence="10" id="KW-1185">Reference proteome</keyword>
<name>A0AAX4JKD0_9TREE</name>
<comment type="similarity">
    <text evidence="2">Belongs to the eukaryotic RPC9 RNA polymerase subunit family.</text>
</comment>
<gene>
    <name evidence="9" type="ORF">L201_000119</name>
</gene>
<dbReference type="InterPro" id="IPR038846">
    <property type="entry name" value="RPC9"/>
</dbReference>
<dbReference type="PANTHER" id="PTHR15561">
    <property type="entry name" value="CALCITONIN GENE-RELATED PEPTIDE-RECEPTOR COMPONENT PROTEIN"/>
    <property type="match status" value="1"/>
</dbReference>
<evidence type="ECO:0000313" key="9">
    <source>
        <dbReference type="EMBL" id="WWC85257.1"/>
    </source>
</evidence>
<evidence type="ECO:0000313" key="10">
    <source>
        <dbReference type="Proteomes" id="UP001355207"/>
    </source>
</evidence>
<dbReference type="EMBL" id="CP144098">
    <property type="protein sequence ID" value="WWC85257.1"/>
    <property type="molecule type" value="Genomic_DNA"/>
</dbReference>
<evidence type="ECO:0000256" key="4">
    <source>
        <dbReference type="ARBA" id="ARBA00022478"/>
    </source>
</evidence>
<evidence type="ECO:0000256" key="2">
    <source>
        <dbReference type="ARBA" id="ARBA00006898"/>
    </source>
</evidence>
<dbReference type="GO" id="GO:0006384">
    <property type="term" value="P:transcription initiation at RNA polymerase III promoter"/>
    <property type="evidence" value="ECO:0007669"/>
    <property type="project" value="InterPro"/>
</dbReference>
<sequence>MKISNTAPLHLSNQEVLTHFLNLKEDNDELTESINLKKARDKAYAKKKYPLERDNPDDHDDPTLLEPLNEADEKQLNIAERRGLSDELVWIQNEVIKYLCSPYNATSRQTADGVARLADQLQDHELTKAEVLQITNLAPTEVVELYAIIEEPDTRFHPDASIKLEEIANQIQSTLSTEPLPELSQWTGYGNGYDHEGEYQEGGEQGYEHGYINQDEMEMNAMGIDEQEYIFENGGRDAEGGVDDEKDESMD</sequence>
<accession>A0AAX4JKD0</accession>
<organism evidence="9 10">
    <name type="scientific">Kwoniella dendrophila CBS 6074</name>
    <dbReference type="NCBI Taxonomy" id="1295534"/>
    <lineage>
        <taxon>Eukaryota</taxon>
        <taxon>Fungi</taxon>
        <taxon>Dikarya</taxon>
        <taxon>Basidiomycota</taxon>
        <taxon>Agaricomycotina</taxon>
        <taxon>Tremellomycetes</taxon>
        <taxon>Tremellales</taxon>
        <taxon>Cryptococcaceae</taxon>
        <taxon>Kwoniella</taxon>
    </lineage>
</organism>
<dbReference type="RefSeq" id="XP_066072020.1">
    <property type="nucleotide sequence ID" value="XM_066215923.1"/>
</dbReference>
<dbReference type="InterPro" id="IPR038324">
    <property type="entry name" value="Rpb4/RPC9_sf"/>
</dbReference>
<keyword evidence="6" id="KW-0539">Nucleus</keyword>
<evidence type="ECO:0000256" key="3">
    <source>
        <dbReference type="ARBA" id="ARBA00016672"/>
    </source>
</evidence>
<dbReference type="PANTHER" id="PTHR15561:SF0">
    <property type="entry name" value="DNA-DIRECTED RNA POLYMERASE III SUBUNIT RPC9"/>
    <property type="match status" value="1"/>
</dbReference>
<evidence type="ECO:0000256" key="7">
    <source>
        <dbReference type="SAM" id="MobiDB-lite"/>
    </source>
</evidence>
<protein>
    <recommendedName>
        <fullName evidence="3">DNA-directed RNA polymerase III subunit RPC9</fullName>
    </recommendedName>
</protein>
<dbReference type="SMART" id="SM00657">
    <property type="entry name" value="RPOL4c"/>
    <property type="match status" value="1"/>
</dbReference>
<dbReference type="InterPro" id="IPR006590">
    <property type="entry name" value="RNA_pol_Rpb4/RPC9_core"/>
</dbReference>
<keyword evidence="5" id="KW-0804">Transcription</keyword>
<feature type="domain" description="RNA polymerase Rpb4/RPC9 core" evidence="8">
    <location>
        <begin position="56"/>
        <end position="178"/>
    </location>
</feature>
<dbReference type="GeneID" id="91090791"/>
<proteinExistence type="inferred from homology"/>
<dbReference type="AlphaFoldDB" id="A0AAX4JKD0"/>
<dbReference type="Gene3D" id="1.20.1250.40">
    <property type="match status" value="1"/>
</dbReference>
<dbReference type="Pfam" id="PF03874">
    <property type="entry name" value="RNA_pol_Rpb4"/>
    <property type="match status" value="1"/>
</dbReference>
<evidence type="ECO:0000259" key="8">
    <source>
        <dbReference type="SMART" id="SM00657"/>
    </source>
</evidence>